<sequence>MSWVNKRRGQSVPNPATAPQVQMYNPNQHSTNMQENQWQQNNWYGQQQQQQPNQQHLQQQQQQLQQQQYQHKQETDQPSYWQQPPNSAYNQNAQYGNYADQSGYYQNTEGYQQPPQQQAYGNVQYNQQQYSQNNAYQQPGAEGTDAWNWGWGDEDNSNNVAAVKHEAAAAADNAATSDASWSWPAADDSRAADGVRPDNDSFARADVKQPPFKADGDRLEVVKRGKLDTPQWSVESQMSLESSDDVGMVSRGSTVSHSPVSGQEVLPGQNVEIPFENKEILPSVKQEAAEVTPPTKANPTPPPPINNPTPPLYPASSSEDLKNPYKRSSKLTPLTNAFHAQTVNLETPPDNSEQPDTVPDRAPAKADQGRPASGAPPWPENQETPMNDRNQYLETGQLSEFAAPAAADAPSDPADALPPPGLRRMVLGQMEQNEGAANEPPPGLSRMVLGQTESNPDAAGVSEPPEGLRRMIPGEPSSPEARRQEVDSEPEFDRLASLTPQQRSATIGADTPPADAAAGSNASRPERKPDKDVSSMINSVRNLTVGENTDDDDSVKGSGAREDSSDSAEADASKKRDGKRYHHDKNKYRDRYTPEKSDKKYDKRRYNRERRYDDDTEDYFSDRDRDRDRDPRRDHRNYESKKYGSLRNKDKDRRRRDPRDTRDPRDPRDPREPRSYRGDPRRNDYYGYNRYEDDYAENSRPTSRSDSMHESFKDRADPRHRHKERDPYRKPRDGRDFYNPYPGYDPFNPYYQQYQYYENLRRTNPQAYAEWYRKYYQQATGNASSSFGGDDRASVHSGRSSANEDLNKDRCTRQSYYSQSSVPHMSGYYGDAHAHSISGHYGPDSSSLNRPFDHTDSSTTNLENRSASAHRMTPAKFATAHAKASIASGKLLRVLPNYPLDGQPALVEVCSLQLALQNDEEFRELDSFPGPLVRGVTHKKTIIEYCESKIKGAAFGGDAVPDVDSYVLMWELLILLIRQNGMVVGTDIAELLLKENKSREGLVRPSSVLSSISSAAGDNNLHSEASNQPNSEAISGSMQSVMKEEEITLKFREYLLYGSCKEALEWAMKHGLWGHALFLASKLDKRTYANVMMRFANGLTMNDPLQTLYQLLSGRMPAAVTCVSEEKWGDWRPHLAMILSNSNHRPELNCKAITLLGDTLSHRGALYAAQFCYLMSDVGFGGRDDPEARVTLLGADRRAKDLARFATNEAVHMTEIYEYACSLNDPQFVIPEFQVYKYLVATRLADRGLPEKSLSYLEKLSEYVVKNPSTVSGKLVDAVCDLADRLKYSDPVGDDDDVDESQFGVRSQETSRPDQTWLKDLRAVQSEFHAGLITQAAAIVYSEPPVEESSLQQASYDSGAQETWQQHYQQQQQQQQWQPETTPVENQQSFTQPPENDVSNANQYQQPQPDQQRYWQNQSQQWNDAQQSQFSQDSADQQQTYYANNTTEDVARQPQISMPNQSGRRRSDGEDEPSASAAAGERQGSSPVRSGKTASPEKSTSTGWFGGIFSKITLKPKNQMKLPDDKNPKIVWDQDKKRWVNVDDDGNETANEVKPPPKMADMMPKMAPPAGAPHPLQQPVPTFDVNGAVSNYSHLSSEAASRPQMPEPSAADSLPPNPAAAAAGGNMFKMKGRGRNLKKSYVDVFNPGGKPAGGPTTLPDQQQQQQKMPPMNFFTPQPINDPNASIDFLTPAPPLHFDATQVQAKN</sequence>
<feature type="region of interest" description="Disordered" evidence="6">
    <location>
        <begin position="1289"/>
        <end position="1312"/>
    </location>
</feature>
<keyword evidence="9" id="KW-1185">Reference proteome</keyword>
<dbReference type="GO" id="GO:0016192">
    <property type="term" value="P:vesicle-mediated transport"/>
    <property type="evidence" value="ECO:0007669"/>
    <property type="project" value="UniProtKB-KW"/>
</dbReference>
<dbReference type="EMBL" id="OV121137">
    <property type="protein sequence ID" value="CAH0559555.1"/>
    <property type="molecule type" value="Genomic_DNA"/>
</dbReference>
<evidence type="ECO:0000259" key="7">
    <source>
        <dbReference type="Pfam" id="PF12931"/>
    </source>
</evidence>
<feature type="region of interest" description="Disordered" evidence="6">
    <location>
        <begin position="1350"/>
        <end position="1506"/>
    </location>
</feature>
<gene>
    <name evidence="8" type="ORF">MELIAE_LOCUS9623</name>
</gene>
<evidence type="ECO:0000256" key="1">
    <source>
        <dbReference type="ARBA" id="ARBA00004240"/>
    </source>
</evidence>
<feature type="region of interest" description="Disordered" evidence="6">
    <location>
        <begin position="1"/>
        <end position="115"/>
    </location>
</feature>
<feature type="region of interest" description="Disordered" evidence="6">
    <location>
        <begin position="782"/>
        <end position="817"/>
    </location>
</feature>
<dbReference type="PANTHER" id="PTHR13402:SF6">
    <property type="entry name" value="SECRETORY 16, ISOFORM I"/>
    <property type="match status" value="1"/>
</dbReference>
<feature type="compositionally biased region" description="Polar residues" evidence="6">
    <location>
        <begin position="1350"/>
        <end position="1364"/>
    </location>
</feature>
<dbReference type="CDD" id="cd09233">
    <property type="entry name" value="ACE1-Sec16-like"/>
    <property type="match status" value="1"/>
</dbReference>
<feature type="domain" description="Sec16 Sec23-binding" evidence="7">
    <location>
        <begin position="1052"/>
        <end position="1289"/>
    </location>
</feature>
<dbReference type="Gene3D" id="1.25.40.1030">
    <property type="match status" value="1"/>
</dbReference>
<dbReference type="PANTHER" id="PTHR13402">
    <property type="entry name" value="RGPR-RELATED"/>
    <property type="match status" value="1"/>
</dbReference>
<feature type="compositionally biased region" description="Polar residues" evidence="6">
    <location>
        <begin position="1674"/>
        <end position="1683"/>
    </location>
</feature>
<proteinExistence type="inferred from homology"/>
<feature type="compositionally biased region" description="Pro residues" evidence="6">
    <location>
        <begin position="299"/>
        <end position="313"/>
    </location>
</feature>
<comment type="similarity">
    <text evidence="2">Belongs to the SEC16 family.</text>
</comment>
<feature type="compositionally biased region" description="Basic and acidic residues" evidence="6">
    <location>
        <begin position="187"/>
        <end position="207"/>
    </location>
</feature>
<feature type="compositionally biased region" description="Basic and acidic residues" evidence="6">
    <location>
        <begin position="724"/>
        <end position="736"/>
    </location>
</feature>
<keyword evidence="5" id="KW-0931">ER-Golgi transport</keyword>
<dbReference type="InterPro" id="IPR024298">
    <property type="entry name" value="Sec16_Sec23-bd"/>
</dbReference>
<feature type="region of interest" description="Disordered" evidence="6">
    <location>
        <begin position="173"/>
        <end position="217"/>
    </location>
</feature>
<feature type="compositionally biased region" description="Low complexity" evidence="6">
    <location>
        <begin position="505"/>
        <end position="519"/>
    </location>
</feature>
<feature type="compositionally biased region" description="Basic and acidic residues" evidence="6">
    <location>
        <begin position="480"/>
        <end position="494"/>
    </location>
</feature>
<feature type="compositionally biased region" description="Basic residues" evidence="6">
    <location>
        <begin position="576"/>
        <end position="586"/>
    </location>
</feature>
<dbReference type="GO" id="GO:0070973">
    <property type="term" value="P:protein localization to endoplasmic reticulum exit site"/>
    <property type="evidence" value="ECO:0007669"/>
    <property type="project" value="TreeGrafter"/>
</dbReference>
<feature type="compositionally biased region" description="Polar residues" evidence="6">
    <location>
        <begin position="11"/>
        <end position="33"/>
    </location>
</feature>
<feature type="compositionally biased region" description="Low complexity" evidence="6">
    <location>
        <begin position="1365"/>
        <end position="1378"/>
    </location>
</feature>
<feature type="compositionally biased region" description="Polar residues" evidence="6">
    <location>
        <begin position="381"/>
        <end position="398"/>
    </location>
</feature>
<feature type="region of interest" description="Disordered" evidence="6">
    <location>
        <begin position="233"/>
        <end position="744"/>
    </location>
</feature>
<feature type="compositionally biased region" description="Polar residues" evidence="6">
    <location>
        <begin position="1483"/>
        <end position="1503"/>
    </location>
</feature>
<dbReference type="GO" id="GO:0070971">
    <property type="term" value="C:endoplasmic reticulum exit site"/>
    <property type="evidence" value="ECO:0007669"/>
    <property type="project" value="TreeGrafter"/>
</dbReference>
<evidence type="ECO:0000313" key="9">
    <source>
        <dbReference type="Proteomes" id="UP001154078"/>
    </source>
</evidence>
<feature type="region of interest" description="Disordered" evidence="6">
    <location>
        <begin position="840"/>
        <end position="868"/>
    </location>
</feature>
<name>A0A9P0BC47_BRAAE</name>
<keyword evidence="3" id="KW-0813">Transport</keyword>
<keyword evidence="4" id="KW-0256">Endoplasmic reticulum</keyword>
<dbReference type="GO" id="GO:0012507">
    <property type="term" value="C:ER to Golgi transport vesicle membrane"/>
    <property type="evidence" value="ECO:0007669"/>
    <property type="project" value="TreeGrafter"/>
</dbReference>
<feature type="compositionally biased region" description="Low complexity" evidence="6">
    <location>
        <begin position="1608"/>
        <end position="1623"/>
    </location>
</feature>
<evidence type="ECO:0000313" key="8">
    <source>
        <dbReference type="EMBL" id="CAH0559555.1"/>
    </source>
</evidence>
<feature type="compositionally biased region" description="Polar residues" evidence="6">
    <location>
        <begin position="857"/>
        <end position="867"/>
    </location>
</feature>
<dbReference type="GO" id="GO:0007030">
    <property type="term" value="P:Golgi organization"/>
    <property type="evidence" value="ECO:0007669"/>
    <property type="project" value="TreeGrafter"/>
</dbReference>
<dbReference type="Proteomes" id="UP001154078">
    <property type="component" value="Chromosome 6"/>
</dbReference>
<feature type="compositionally biased region" description="Basic and acidic residues" evidence="6">
    <location>
        <begin position="524"/>
        <end position="533"/>
    </location>
</feature>
<feature type="region of interest" description="Disordered" evidence="6">
    <location>
        <begin position="1536"/>
        <end position="1692"/>
    </location>
</feature>
<feature type="compositionally biased region" description="Basic and acidic residues" evidence="6">
    <location>
        <begin position="358"/>
        <end position="368"/>
    </location>
</feature>
<dbReference type="OrthoDB" id="8918678at2759"/>
<feature type="compositionally biased region" description="Polar residues" evidence="6">
    <location>
        <begin position="251"/>
        <end position="261"/>
    </location>
</feature>
<evidence type="ECO:0000256" key="3">
    <source>
        <dbReference type="ARBA" id="ARBA00022448"/>
    </source>
</evidence>
<feature type="compositionally biased region" description="Polar residues" evidence="6">
    <location>
        <begin position="330"/>
        <end position="355"/>
    </location>
</feature>
<feature type="compositionally biased region" description="Low complexity" evidence="6">
    <location>
        <begin position="1402"/>
        <end position="1439"/>
    </location>
</feature>
<evidence type="ECO:0000256" key="6">
    <source>
        <dbReference type="SAM" id="MobiDB-lite"/>
    </source>
</evidence>
<dbReference type="Pfam" id="PF12931">
    <property type="entry name" value="TPR_Sec16"/>
    <property type="match status" value="1"/>
</dbReference>
<evidence type="ECO:0000256" key="5">
    <source>
        <dbReference type="ARBA" id="ARBA00022892"/>
    </source>
</evidence>
<feature type="compositionally biased region" description="Basic and acidic residues" evidence="6">
    <location>
        <begin position="706"/>
        <end position="717"/>
    </location>
</feature>
<feature type="compositionally biased region" description="Polar residues" evidence="6">
    <location>
        <begin position="535"/>
        <end position="547"/>
    </location>
</feature>
<feature type="compositionally biased region" description="Polar residues" evidence="6">
    <location>
        <begin position="1588"/>
        <end position="1599"/>
    </location>
</feature>
<feature type="compositionally biased region" description="Polar residues" evidence="6">
    <location>
        <begin position="76"/>
        <end position="111"/>
    </location>
</feature>
<feature type="compositionally biased region" description="Polar residues" evidence="6">
    <location>
        <begin position="1440"/>
        <end position="1462"/>
    </location>
</feature>
<evidence type="ECO:0000256" key="4">
    <source>
        <dbReference type="ARBA" id="ARBA00022824"/>
    </source>
</evidence>
<feature type="compositionally biased region" description="Low complexity" evidence="6">
    <location>
        <begin position="402"/>
        <end position="415"/>
    </location>
</feature>
<feature type="compositionally biased region" description="Polar residues" evidence="6">
    <location>
        <begin position="1379"/>
        <end position="1401"/>
    </location>
</feature>
<accession>A0A9P0BC47</accession>
<reference evidence="8" key="1">
    <citation type="submission" date="2021-12" db="EMBL/GenBank/DDBJ databases">
        <authorList>
            <person name="King R."/>
        </authorList>
    </citation>
    <scope>NUCLEOTIDE SEQUENCE</scope>
</reference>
<comment type="subcellular location">
    <subcellularLocation>
        <location evidence="1">Endoplasmic reticulum</location>
    </subcellularLocation>
</comment>
<feature type="compositionally biased region" description="Low complexity" evidence="6">
    <location>
        <begin position="34"/>
        <end position="70"/>
    </location>
</feature>
<protein>
    <recommendedName>
        <fullName evidence="7">Sec16 Sec23-binding domain-containing protein</fullName>
    </recommendedName>
</protein>
<organism evidence="8 9">
    <name type="scientific">Brassicogethes aeneus</name>
    <name type="common">Rape pollen beetle</name>
    <name type="synonym">Meligethes aeneus</name>
    <dbReference type="NCBI Taxonomy" id="1431903"/>
    <lineage>
        <taxon>Eukaryota</taxon>
        <taxon>Metazoa</taxon>
        <taxon>Ecdysozoa</taxon>
        <taxon>Arthropoda</taxon>
        <taxon>Hexapoda</taxon>
        <taxon>Insecta</taxon>
        <taxon>Pterygota</taxon>
        <taxon>Neoptera</taxon>
        <taxon>Endopterygota</taxon>
        <taxon>Coleoptera</taxon>
        <taxon>Polyphaga</taxon>
        <taxon>Cucujiformia</taxon>
        <taxon>Nitidulidae</taxon>
        <taxon>Meligethinae</taxon>
        <taxon>Brassicogethes</taxon>
    </lineage>
</organism>
<feature type="compositionally biased region" description="Basic and acidic residues" evidence="6">
    <location>
        <begin position="587"/>
        <end position="601"/>
    </location>
</feature>
<evidence type="ECO:0000256" key="2">
    <source>
        <dbReference type="ARBA" id="ARBA00005927"/>
    </source>
</evidence>
<feature type="compositionally biased region" description="Pro residues" evidence="6">
    <location>
        <begin position="1566"/>
        <end position="1578"/>
    </location>
</feature>
<feature type="compositionally biased region" description="Basic and acidic residues" evidence="6">
    <location>
        <begin position="620"/>
        <end position="684"/>
    </location>
</feature>